<evidence type="ECO:0000256" key="5">
    <source>
        <dbReference type="ARBA" id="ARBA00022448"/>
    </source>
</evidence>
<dbReference type="AlphaFoldDB" id="A0A381QCS6"/>
<comment type="similarity">
    <text evidence="3">Belongs to the FAD-dependent oxidoreductase 2 family. FRD/SDH subfamily.</text>
</comment>
<name>A0A381QCS6_9ZZZZ</name>
<gene>
    <name evidence="13" type="ORF">METZ01_LOCUS29950</name>
</gene>
<dbReference type="Gene3D" id="4.10.80.40">
    <property type="entry name" value="succinate dehydrogenase protein domain"/>
    <property type="match status" value="1"/>
</dbReference>
<evidence type="ECO:0000256" key="3">
    <source>
        <dbReference type="ARBA" id="ARBA00008040"/>
    </source>
</evidence>
<dbReference type="InterPro" id="IPR014006">
    <property type="entry name" value="Succ_Dhase_FrdA_Gneg"/>
</dbReference>
<evidence type="ECO:0000259" key="11">
    <source>
        <dbReference type="Pfam" id="PF00890"/>
    </source>
</evidence>
<dbReference type="InterPro" id="IPR027477">
    <property type="entry name" value="Succ_DH/fumarate_Rdtase_cat_sf"/>
</dbReference>
<dbReference type="PRINTS" id="PR00411">
    <property type="entry name" value="PNDRDTASEI"/>
</dbReference>
<dbReference type="GO" id="GO:0005886">
    <property type="term" value="C:plasma membrane"/>
    <property type="evidence" value="ECO:0007669"/>
    <property type="project" value="TreeGrafter"/>
</dbReference>
<dbReference type="NCBIfam" id="TIGR01812">
    <property type="entry name" value="sdhA_frdA_Gneg"/>
    <property type="match status" value="1"/>
</dbReference>
<dbReference type="PANTHER" id="PTHR11632:SF51">
    <property type="entry name" value="SUCCINATE DEHYDROGENASE [UBIQUINONE] FLAVOPROTEIN SUBUNIT, MITOCHONDRIAL"/>
    <property type="match status" value="1"/>
</dbReference>
<dbReference type="InterPro" id="IPR015939">
    <property type="entry name" value="Fum_Rdtase/Succ_DH_flav-like_C"/>
</dbReference>
<feature type="domain" description="FAD-dependent oxidoreductase 2 FAD-binding" evidence="11">
    <location>
        <begin position="10"/>
        <end position="383"/>
    </location>
</feature>
<keyword evidence="9" id="KW-0560">Oxidoreductase</keyword>
<dbReference type="InterPro" id="IPR036188">
    <property type="entry name" value="FAD/NAD-bd_sf"/>
</dbReference>
<accession>A0A381QCS6</accession>
<dbReference type="GO" id="GO:0009055">
    <property type="term" value="F:electron transfer activity"/>
    <property type="evidence" value="ECO:0007669"/>
    <property type="project" value="TreeGrafter"/>
</dbReference>
<dbReference type="Gene3D" id="3.50.50.60">
    <property type="entry name" value="FAD/NAD(P)-binding domain"/>
    <property type="match status" value="1"/>
</dbReference>
<proteinExistence type="inferred from homology"/>
<dbReference type="EMBL" id="UINC01001303">
    <property type="protein sequence ID" value="SUZ77096.1"/>
    <property type="molecule type" value="Genomic_DNA"/>
</dbReference>
<keyword evidence="6" id="KW-0285">Flavoprotein</keyword>
<dbReference type="GO" id="GO:0022900">
    <property type="term" value="P:electron transport chain"/>
    <property type="evidence" value="ECO:0007669"/>
    <property type="project" value="InterPro"/>
</dbReference>
<reference evidence="13" key="1">
    <citation type="submission" date="2018-05" db="EMBL/GenBank/DDBJ databases">
        <authorList>
            <person name="Lanie J.A."/>
            <person name="Ng W.-L."/>
            <person name="Kazmierczak K.M."/>
            <person name="Andrzejewski T.M."/>
            <person name="Davidsen T.M."/>
            <person name="Wayne K.J."/>
            <person name="Tettelin H."/>
            <person name="Glass J.I."/>
            <person name="Rusch D."/>
            <person name="Podicherti R."/>
            <person name="Tsui H.-C.T."/>
            <person name="Winkler M.E."/>
        </authorList>
    </citation>
    <scope>NUCLEOTIDE SEQUENCE</scope>
</reference>
<comment type="cofactor">
    <cofactor evidence="1">
        <name>FAD</name>
        <dbReference type="ChEBI" id="CHEBI:57692"/>
    </cofactor>
</comment>
<dbReference type="Gene3D" id="1.20.58.100">
    <property type="entry name" value="Fumarate reductase/succinate dehydrogenase flavoprotein-like, C-terminal domain"/>
    <property type="match status" value="1"/>
</dbReference>
<keyword evidence="7" id="KW-0274">FAD</keyword>
<dbReference type="SUPFAM" id="SSF51905">
    <property type="entry name" value="FAD/NAD(P)-binding domain"/>
    <property type="match status" value="1"/>
</dbReference>
<comment type="subcellular location">
    <subcellularLocation>
        <location evidence="2">Membrane</location>
        <topology evidence="2">Peripheral membrane protein</topology>
    </subcellularLocation>
</comment>
<evidence type="ECO:0000256" key="2">
    <source>
        <dbReference type="ARBA" id="ARBA00004170"/>
    </source>
</evidence>
<dbReference type="Pfam" id="PF02910">
    <property type="entry name" value="Succ_DH_flav_C"/>
    <property type="match status" value="1"/>
</dbReference>
<dbReference type="PROSITE" id="PS00504">
    <property type="entry name" value="FRD_SDH_FAD_BINDING"/>
    <property type="match status" value="1"/>
</dbReference>
<dbReference type="GO" id="GO:0050660">
    <property type="term" value="F:flavin adenine dinucleotide binding"/>
    <property type="evidence" value="ECO:0007669"/>
    <property type="project" value="InterPro"/>
</dbReference>
<dbReference type="Gene3D" id="3.90.700.10">
    <property type="entry name" value="Succinate dehydrogenase/fumarate reductase flavoprotein, catalytic domain"/>
    <property type="match status" value="1"/>
</dbReference>
<sequence>VSGELMYKHDVLIIGGGLAGLRAAVEVTRAGVDVAVISKVHPVRSHSNAAQGGINAPLTDRGDDWEGHAYDTIKGSDFLADQDAVEIMSVEAGDAVLELERMGVIFSRADDGKLGTRRFGGQKIARTFFVGAITGSAILHVLFEQALKLGLNVYEEWFVTKLIIEDGTCRGVVAIDLKTGEIHTIKAKAVIMAAGGAGRVFEPSTNALICTGDGLALAYQAGAPLMDMEMIQYHPTTLARTGILMSEAARGEGAHLLNADGERFMEKTAPDYMELASRDVVSRSEQTEIDEGRGIDGNVLLDLRHLGRDFIEQRLGYLQEVSVEFLGIDMAEQPVPVQPGMHYIMGGIKTDVDGATVVPGLYAAGECANVSVHGANRLGANSLLDTVVFGRRSAVHAIEYIKSVNDHSTSEQELASEQARLQALLDRPQGERVATLRNDMARGMTKGIGVFRDQISMEGALENLANVKSRMSGFSIENKGKVFNTDLMFGLELEFMVDCAEAVVAGALTRKESRGAHFRTDITERDDDNWLKHTLVYKDETQKHGTRVQTSDVKITQWQPVKRVY</sequence>
<dbReference type="InterPro" id="IPR037099">
    <property type="entry name" value="Fum_R/Succ_DH_flav-like_C_sf"/>
</dbReference>
<dbReference type="EC" id="1.3.5.1" evidence="4"/>
<protein>
    <recommendedName>
        <fullName evidence="4">succinate dehydrogenase</fullName>
        <ecNumber evidence="4">1.3.5.1</ecNumber>
    </recommendedName>
</protein>
<dbReference type="PIRSF" id="PIRSF000171">
    <property type="entry name" value="SDHA_APRA_LASPO"/>
    <property type="match status" value="1"/>
</dbReference>
<dbReference type="PRINTS" id="PR00368">
    <property type="entry name" value="FADPNR"/>
</dbReference>
<dbReference type="InterPro" id="IPR003953">
    <property type="entry name" value="FAD-dep_OxRdtase_2_FAD-bd"/>
</dbReference>
<dbReference type="FunFam" id="3.90.700.10:FF:000005">
    <property type="entry name" value="Succinate dehydrogenase flavoprotein subunit"/>
    <property type="match status" value="1"/>
</dbReference>
<dbReference type="Pfam" id="PF00890">
    <property type="entry name" value="FAD_binding_2"/>
    <property type="match status" value="1"/>
</dbReference>
<evidence type="ECO:0000256" key="1">
    <source>
        <dbReference type="ARBA" id="ARBA00001974"/>
    </source>
</evidence>
<dbReference type="PANTHER" id="PTHR11632">
    <property type="entry name" value="SUCCINATE DEHYDROGENASE 2 FLAVOPROTEIN SUBUNIT"/>
    <property type="match status" value="1"/>
</dbReference>
<evidence type="ECO:0000256" key="6">
    <source>
        <dbReference type="ARBA" id="ARBA00022630"/>
    </source>
</evidence>
<evidence type="ECO:0000256" key="4">
    <source>
        <dbReference type="ARBA" id="ARBA00012792"/>
    </source>
</evidence>
<dbReference type="SUPFAM" id="SSF56425">
    <property type="entry name" value="Succinate dehydrogenase/fumarate reductase flavoprotein, catalytic domain"/>
    <property type="match status" value="1"/>
</dbReference>
<feature type="domain" description="Fumarate reductase/succinate dehydrogenase flavoprotein-like C-terminal" evidence="12">
    <location>
        <begin position="437"/>
        <end position="565"/>
    </location>
</feature>
<dbReference type="InterPro" id="IPR003952">
    <property type="entry name" value="FRD_SDH_FAD_BS"/>
</dbReference>
<evidence type="ECO:0000256" key="9">
    <source>
        <dbReference type="ARBA" id="ARBA00023002"/>
    </source>
</evidence>
<feature type="non-terminal residue" evidence="13">
    <location>
        <position position="1"/>
    </location>
</feature>
<dbReference type="GO" id="GO:0009061">
    <property type="term" value="P:anaerobic respiration"/>
    <property type="evidence" value="ECO:0007669"/>
    <property type="project" value="TreeGrafter"/>
</dbReference>
<dbReference type="GO" id="GO:0008177">
    <property type="term" value="F:succinate dehydrogenase (quinone) activity"/>
    <property type="evidence" value="ECO:0007669"/>
    <property type="project" value="UniProtKB-EC"/>
</dbReference>
<evidence type="ECO:0000259" key="12">
    <source>
        <dbReference type="Pfam" id="PF02910"/>
    </source>
</evidence>
<keyword evidence="10" id="KW-0472">Membrane</keyword>
<organism evidence="13">
    <name type="scientific">marine metagenome</name>
    <dbReference type="NCBI Taxonomy" id="408172"/>
    <lineage>
        <taxon>unclassified sequences</taxon>
        <taxon>metagenomes</taxon>
        <taxon>ecological metagenomes</taxon>
    </lineage>
</organism>
<evidence type="ECO:0000313" key="13">
    <source>
        <dbReference type="EMBL" id="SUZ77096.1"/>
    </source>
</evidence>
<evidence type="ECO:0000256" key="10">
    <source>
        <dbReference type="ARBA" id="ARBA00023136"/>
    </source>
</evidence>
<keyword evidence="5" id="KW-0813">Transport</keyword>
<keyword evidence="8" id="KW-0249">Electron transport</keyword>
<dbReference type="InterPro" id="IPR030664">
    <property type="entry name" value="SdhA/FrdA/AprA"/>
</dbReference>
<dbReference type="SUPFAM" id="SSF46977">
    <property type="entry name" value="Succinate dehydrogenase/fumarate reductase flavoprotein C-terminal domain"/>
    <property type="match status" value="1"/>
</dbReference>
<evidence type="ECO:0000256" key="7">
    <source>
        <dbReference type="ARBA" id="ARBA00022827"/>
    </source>
</evidence>
<evidence type="ECO:0000256" key="8">
    <source>
        <dbReference type="ARBA" id="ARBA00022982"/>
    </source>
</evidence>